<protein>
    <recommendedName>
        <fullName evidence="2">Clan AA aspartic protease</fullName>
    </recommendedName>
</protein>
<gene>
    <name evidence="1" type="ORF">ENG63_09445</name>
</gene>
<accession>A0A7C0U405</accession>
<comment type="caution">
    <text evidence="1">The sequence shown here is derived from an EMBL/GenBank/DDBJ whole genome shotgun (WGS) entry which is preliminary data.</text>
</comment>
<reference evidence="1" key="1">
    <citation type="journal article" date="2020" name="mSystems">
        <title>Genome- and Community-Level Interaction Insights into Carbon Utilization and Element Cycling Functions of Hydrothermarchaeota in Hydrothermal Sediment.</title>
        <authorList>
            <person name="Zhou Z."/>
            <person name="Liu Y."/>
            <person name="Xu W."/>
            <person name="Pan J."/>
            <person name="Luo Z.H."/>
            <person name="Li M."/>
        </authorList>
    </citation>
    <scope>NUCLEOTIDE SEQUENCE [LARGE SCALE GENOMIC DNA]</scope>
    <source>
        <strain evidence="1">HyVt-233</strain>
    </source>
</reference>
<name>A0A7C0U405_DESA2</name>
<evidence type="ECO:0000313" key="1">
    <source>
        <dbReference type="EMBL" id="HDD45063.1"/>
    </source>
</evidence>
<evidence type="ECO:0008006" key="2">
    <source>
        <dbReference type="Google" id="ProtNLM"/>
    </source>
</evidence>
<proteinExistence type="predicted"/>
<organism evidence="1">
    <name type="scientific">Desulfofervidus auxilii</name>
    <dbReference type="NCBI Taxonomy" id="1621989"/>
    <lineage>
        <taxon>Bacteria</taxon>
        <taxon>Pseudomonadati</taxon>
        <taxon>Thermodesulfobacteriota</taxon>
        <taxon>Candidatus Desulfofervidia</taxon>
        <taxon>Candidatus Desulfofervidales</taxon>
        <taxon>Candidatus Desulfofervidaceae</taxon>
        <taxon>Candidatus Desulfofervidus</taxon>
    </lineage>
</organism>
<dbReference type="Proteomes" id="UP000886289">
    <property type="component" value="Unassembled WGS sequence"/>
</dbReference>
<dbReference type="EMBL" id="DRBS01000350">
    <property type="protein sequence ID" value="HDD45063.1"/>
    <property type="molecule type" value="Genomic_DNA"/>
</dbReference>
<dbReference type="AlphaFoldDB" id="A0A7C0U405"/>
<sequence>MAVRVKVRLKALKGKKETIEEIALLNTGYESKEPEIVIPKETAEKLGLWPHLPDGTEVGDYEVGGGGKVRVYYIENCLEIQVLTEDTVSNPILVSAVIMEGEKEVLLSDKSISALQIVLEDAGKGIWRFKKEEKLRKSYSL</sequence>